<keyword evidence="2" id="KW-1185">Reference proteome</keyword>
<dbReference type="EMBL" id="BKCM01000030">
    <property type="protein sequence ID" value="GER02302.1"/>
    <property type="molecule type" value="Genomic_DNA"/>
</dbReference>
<sequence length="537" mass="59894">MSIELPQRPFFLAPLDRENSGVDFLGLRQANLDMMGEMIPSINNVTSYIRPFSLLSWIYWKFHDLCTEAGIEEATSDDLRLFRERIEVLFTWGASLHETAERIPGISATPPPDQDGVKPLTFDAWGRVQSSTSLIAALWYGPASKTVTGLGFLSPVPGRGGFFRVSRAGAALAQALDNKLREDGERYNRLLGTLDPVEANESDAIALWSLWSPETVEHEEMASFSSALTSEEAIGSNDTLLSRRSTTFALARHHLQEVGAEQSIPKIRRGMCFSVRPDGSNYDVPTTLEECRRKWLTLQMRQLQRLALETLLSWCEDQILRYDVVDTSAMAERFKKSWALTEYGLGEARNLAELIFKLDTKSNSVEDFIRSVNTNDLPDPFSIMAEITEKFRQRDPGFAVPCFFGLLQCASFAGAENAPPNMVQLGSAPRLSLRVLRHRLVGLGDVTVAEAFEYILEAMVISQHFSTAVNRFDGRNQRLRLAIEETGLTALVSSAWVPTVTEDRLAMLLTLSAQSDLVSKNFDGEFFSNGGIKNESI</sequence>
<organism evidence="1 2">
    <name type="scientific">Iodidimonas gelatinilytica</name>
    <dbReference type="NCBI Taxonomy" id="1236966"/>
    <lineage>
        <taxon>Bacteria</taxon>
        <taxon>Pseudomonadati</taxon>
        <taxon>Pseudomonadota</taxon>
        <taxon>Alphaproteobacteria</taxon>
        <taxon>Iodidimonadales</taxon>
        <taxon>Iodidimonadaceae</taxon>
        <taxon>Iodidimonas</taxon>
    </lineage>
</organism>
<name>A0A5A7N1Z4_9PROT</name>
<proteinExistence type="predicted"/>
<reference evidence="1 2" key="1">
    <citation type="submission" date="2019-09" db="EMBL/GenBank/DDBJ databases">
        <title>NBRP : Genome information of microbial organism related human and environment.</title>
        <authorList>
            <person name="Hattori M."/>
            <person name="Oshima K."/>
            <person name="Inaba H."/>
            <person name="Suda W."/>
            <person name="Sakamoto M."/>
            <person name="Iino T."/>
            <person name="Kitahara M."/>
            <person name="Oshida Y."/>
            <person name="Iida T."/>
            <person name="Kudo T."/>
            <person name="Itoh T."/>
            <person name="Ohkuma M."/>
        </authorList>
    </citation>
    <scope>NUCLEOTIDE SEQUENCE [LARGE SCALE GENOMIC DNA]</scope>
    <source>
        <strain evidence="1 2">Mie-1</strain>
    </source>
</reference>
<dbReference type="RefSeq" id="WP_150002932.1">
    <property type="nucleotide sequence ID" value="NZ_BKCM01000030.1"/>
</dbReference>
<evidence type="ECO:0000313" key="1">
    <source>
        <dbReference type="EMBL" id="GER02302.1"/>
    </source>
</evidence>
<comment type="caution">
    <text evidence="1">The sequence shown here is derived from an EMBL/GenBank/DDBJ whole genome shotgun (WGS) entry which is preliminary data.</text>
</comment>
<evidence type="ECO:0000313" key="2">
    <source>
        <dbReference type="Proteomes" id="UP000325187"/>
    </source>
</evidence>
<dbReference type="Proteomes" id="UP000325187">
    <property type="component" value="Unassembled WGS sequence"/>
</dbReference>
<protein>
    <submittedName>
        <fullName evidence="1">Uncharacterized protein</fullName>
    </submittedName>
</protein>
<accession>A0A5A7N1Z4</accession>
<gene>
    <name evidence="1" type="ORF">JCM17845_29250</name>
</gene>
<dbReference type="AlphaFoldDB" id="A0A5A7N1Z4"/>